<dbReference type="EMBL" id="CACSLK010027831">
    <property type="protein sequence ID" value="CAA0830722.1"/>
    <property type="molecule type" value="Genomic_DNA"/>
</dbReference>
<feature type="domain" description="GAG-pre-integrase" evidence="2">
    <location>
        <begin position="267"/>
        <end position="319"/>
    </location>
</feature>
<feature type="domain" description="Retrovirus-related Pol polyprotein from transposon TNT 1-94-like beta-barrel" evidence="3">
    <location>
        <begin position="160"/>
        <end position="240"/>
    </location>
</feature>
<dbReference type="OrthoDB" id="1938800at2759"/>
<protein>
    <recommendedName>
        <fullName evidence="6">GAG-pre-integrase domain-containing protein</fullName>
    </recommendedName>
</protein>
<feature type="region of interest" description="Disordered" evidence="1">
    <location>
        <begin position="104"/>
        <end position="133"/>
    </location>
</feature>
<evidence type="ECO:0000313" key="4">
    <source>
        <dbReference type="EMBL" id="CAA0830722.1"/>
    </source>
</evidence>
<evidence type="ECO:0000259" key="2">
    <source>
        <dbReference type="Pfam" id="PF13976"/>
    </source>
</evidence>
<evidence type="ECO:0000313" key="5">
    <source>
        <dbReference type="Proteomes" id="UP001153555"/>
    </source>
</evidence>
<comment type="caution">
    <text evidence="4">The sequence shown here is derived from an EMBL/GenBank/DDBJ whole genome shotgun (WGS) entry which is preliminary data.</text>
</comment>
<dbReference type="Proteomes" id="UP001153555">
    <property type="component" value="Unassembled WGS sequence"/>
</dbReference>
<reference evidence="4" key="1">
    <citation type="submission" date="2019-12" db="EMBL/GenBank/DDBJ databases">
        <authorList>
            <person name="Scholes J."/>
        </authorList>
    </citation>
    <scope>NUCLEOTIDE SEQUENCE</scope>
</reference>
<evidence type="ECO:0000256" key="1">
    <source>
        <dbReference type="SAM" id="MobiDB-lite"/>
    </source>
</evidence>
<dbReference type="InterPro" id="IPR054722">
    <property type="entry name" value="PolX-like_BBD"/>
</dbReference>
<dbReference type="InterPro" id="IPR025724">
    <property type="entry name" value="GAG-pre-integrase_dom"/>
</dbReference>
<evidence type="ECO:0008006" key="6">
    <source>
        <dbReference type="Google" id="ProtNLM"/>
    </source>
</evidence>
<dbReference type="PANTHER" id="PTHR47592:SF31">
    <property type="entry name" value="ZINC FINGER, CCHC-TYPE-RELATED"/>
    <property type="match status" value="1"/>
</dbReference>
<accession>A0A9N7NHN8</accession>
<sequence>MTFGYPFLIPRRYWIWDFEWLIIRKLGYLFPVRRTIAAEQGMNGKIERLEEERRRPKEYDSIGFLCAAREQKRKEQKQVYTLIFFIPATALRSHRKTPIPGVFTVGSSPKLDSRENPTGKGKEKKAGDGEDGEKVATATDDFLIIYEGDVVNVACQETSWVIDSGASIHVTSRRDFFRSYTPGDFGSVRMGNDGIAKAVGMGDVHLETENGNTLVLRGVKHVPNIRMNLISTGKLDDEGFCNTFRDGKWKLTKGSLIVARGQKYSSLYVMNVKIVDPMINAVDDERTVELWHNRLSHMSEKGLTVLAKKNLLPGVKTAKVHTSENGADMMTKTLPKEKLESQENADSRSFHRWIVTKFGKQVHNFLLFVLNGGDWILSTFGLSVRSPSISSSCLCKLLTSGLAGLLHEAIEGEVPSSVEFQKVKKAYDAEATKAKAL</sequence>
<dbReference type="Pfam" id="PF22936">
    <property type="entry name" value="Pol_BBD"/>
    <property type="match status" value="1"/>
</dbReference>
<feature type="compositionally biased region" description="Basic and acidic residues" evidence="1">
    <location>
        <begin position="111"/>
        <end position="133"/>
    </location>
</feature>
<name>A0A9N7NHN8_STRHE</name>
<dbReference type="PANTHER" id="PTHR47592">
    <property type="entry name" value="PBF68 PROTEIN"/>
    <property type="match status" value="1"/>
</dbReference>
<keyword evidence="5" id="KW-1185">Reference proteome</keyword>
<dbReference type="AlphaFoldDB" id="A0A9N7NHN8"/>
<gene>
    <name evidence="4" type="ORF">SHERM_26112</name>
</gene>
<organism evidence="4 5">
    <name type="scientific">Striga hermonthica</name>
    <name type="common">Purple witchweed</name>
    <name type="synonym">Buchnera hermonthica</name>
    <dbReference type="NCBI Taxonomy" id="68872"/>
    <lineage>
        <taxon>Eukaryota</taxon>
        <taxon>Viridiplantae</taxon>
        <taxon>Streptophyta</taxon>
        <taxon>Embryophyta</taxon>
        <taxon>Tracheophyta</taxon>
        <taxon>Spermatophyta</taxon>
        <taxon>Magnoliopsida</taxon>
        <taxon>eudicotyledons</taxon>
        <taxon>Gunneridae</taxon>
        <taxon>Pentapetalae</taxon>
        <taxon>asterids</taxon>
        <taxon>lamiids</taxon>
        <taxon>Lamiales</taxon>
        <taxon>Orobanchaceae</taxon>
        <taxon>Buchnereae</taxon>
        <taxon>Striga</taxon>
    </lineage>
</organism>
<evidence type="ECO:0000259" key="3">
    <source>
        <dbReference type="Pfam" id="PF22936"/>
    </source>
</evidence>
<dbReference type="Pfam" id="PF13976">
    <property type="entry name" value="gag_pre-integrs"/>
    <property type="match status" value="1"/>
</dbReference>
<proteinExistence type="predicted"/>